<feature type="transmembrane region" description="Helical" evidence="7">
    <location>
        <begin position="236"/>
        <end position="257"/>
    </location>
</feature>
<gene>
    <name evidence="9" type="ORF">MNEG_10897</name>
</gene>
<name>A0A0D2M092_9CHLO</name>
<keyword evidence="3 7" id="KW-0812">Transmembrane</keyword>
<feature type="transmembrane region" description="Helical" evidence="7">
    <location>
        <begin position="397"/>
        <end position="423"/>
    </location>
</feature>
<evidence type="ECO:0000256" key="4">
    <source>
        <dbReference type="ARBA" id="ARBA00022970"/>
    </source>
</evidence>
<accession>A0A0D2M092</accession>
<dbReference type="PANTHER" id="PTHR48017">
    <property type="entry name" value="OS05G0424000 PROTEIN-RELATED"/>
    <property type="match status" value="1"/>
</dbReference>
<evidence type="ECO:0000256" key="3">
    <source>
        <dbReference type="ARBA" id="ARBA00022692"/>
    </source>
</evidence>
<evidence type="ECO:0000256" key="7">
    <source>
        <dbReference type="SAM" id="Phobius"/>
    </source>
</evidence>
<evidence type="ECO:0000256" key="2">
    <source>
        <dbReference type="ARBA" id="ARBA00022448"/>
    </source>
</evidence>
<evidence type="ECO:0000256" key="5">
    <source>
        <dbReference type="ARBA" id="ARBA00022989"/>
    </source>
</evidence>
<dbReference type="Pfam" id="PF01490">
    <property type="entry name" value="Aa_trans"/>
    <property type="match status" value="1"/>
</dbReference>
<dbReference type="InterPro" id="IPR013057">
    <property type="entry name" value="AA_transpt_TM"/>
</dbReference>
<dbReference type="GO" id="GO:0006865">
    <property type="term" value="P:amino acid transport"/>
    <property type="evidence" value="ECO:0007669"/>
    <property type="project" value="UniProtKB-KW"/>
</dbReference>
<keyword evidence="5 7" id="KW-1133">Transmembrane helix</keyword>
<proteinExistence type="predicted"/>
<feature type="transmembrane region" description="Helical" evidence="7">
    <location>
        <begin position="110"/>
        <end position="132"/>
    </location>
</feature>
<keyword evidence="10" id="KW-1185">Reference proteome</keyword>
<organism evidence="9 10">
    <name type="scientific">Monoraphidium neglectum</name>
    <dbReference type="NCBI Taxonomy" id="145388"/>
    <lineage>
        <taxon>Eukaryota</taxon>
        <taxon>Viridiplantae</taxon>
        <taxon>Chlorophyta</taxon>
        <taxon>core chlorophytes</taxon>
        <taxon>Chlorophyceae</taxon>
        <taxon>CS clade</taxon>
        <taxon>Sphaeropleales</taxon>
        <taxon>Selenastraceae</taxon>
        <taxon>Monoraphidium</taxon>
    </lineage>
</organism>
<protein>
    <recommendedName>
        <fullName evidence="8">Amino acid transporter transmembrane domain-containing protein</fullName>
    </recommendedName>
</protein>
<feature type="transmembrane region" description="Helical" evidence="7">
    <location>
        <begin position="85"/>
        <end position="103"/>
    </location>
</feature>
<dbReference type="GO" id="GO:0016020">
    <property type="term" value="C:membrane"/>
    <property type="evidence" value="ECO:0007669"/>
    <property type="project" value="UniProtKB-SubCell"/>
</dbReference>
<feature type="transmembrane region" description="Helical" evidence="7">
    <location>
        <begin position="47"/>
        <end position="65"/>
    </location>
</feature>
<dbReference type="EMBL" id="KK102724">
    <property type="protein sequence ID" value="KIY97064.1"/>
    <property type="molecule type" value="Genomic_DNA"/>
</dbReference>
<evidence type="ECO:0000259" key="8">
    <source>
        <dbReference type="Pfam" id="PF01490"/>
    </source>
</evidence>
<keyword evidence="2" id="KW-0813">Transport</keyword>
<feature type="transmembrane region" description="Helical" evidence="7">
    <location>
        <begin position="193"/>
        <end position="216"/>
    </location>
</feature>
<evidence type="ECO:0000256" key="1">
    <source>
        <dbReference type="ARBA" id="ARBA00004370"/>
    </source>
</evidence>
<dbReference type="KEGG" id="mng:MNEG_10897"/>
<dbReference type="STRING" id="145388.A0A0D2M092"/>
<dbReference type="Proteomes" id="UP000054498">
    <property type="component" value="Unassembled WGS sequence"/>
</dbReference>
<keyword evidence="4" id="KW-0029">Amino-acid transport</keyword>
<feature type="transmembrane region" description="Helical" evidence="7">
    <location>
        <begin position="340"/>
        <end position="360"/>
    </location>
</feature>
<reference evidence="9 10" key="1">
    <citation type="journal article" date="2013" name="BMC Genomics">
        <title>Reconstruction of the lipid metabolism for the microalga Monoraphidium neglectum from its genome sequence reveals characteristics suitable for biofuel production.</title>
        <authorList>
            <person name="Bogen C."/>
            <person name="Al-Dilaimi A."/>
            <person name="Albersmeier A."/>
            <person name="Wichmann J."/>
            <person name="Grundmann M."/>
            <person name="Rupp O."/>
            <person name="Lauersen K.J."/>
            <person name="Blifernez-Klassen O."/>
            <person name="Kalinowski J."/>
            <person name="Goesmann A."/>
            <person name="Mussgnug J.H."/>
            <person name="Kruse O."/>
        </authorList>
    </citation>
    <scope>NUCLEOTIDE SEQUENCE [LARGE SCALE GENOMIC DNA]</scope>
    <source>
        <strain evidence="9 10">SAG 48.87</strain>
    </source>
</reference>
<evidence type="ECO:0000313" key="10">
    <source>
        <dbReference type="Proteomes" id="UP000054498"/>
    </source>
</evidence>
<evidence type="ECO:0000313" key="9">
    <source>
        <dbReference type="EMBL" id="KIY97064.1"/>
    </source>
</evidence>
<comment type="subcellular location">
    <subcellularLocation>
        <location evidence="1">Membrane</location>
    </subcellularLocation>
</comment>
<dbReference type="OrthoDB" id="40134at2759"/>
<evidence type="ECO:0000256" key="6">
    <source>
        <dbReference type="ARBA" id="ARBA00023136"/>
    </source>
</evidence>
<feature type="domain" description="Amino acid transporter transmembrane" evidence="8">
    <location>
        <begin position="1"/>
        <end position="423"/>
    </location>
</feature>
<sequence>MAVSSIYCMYHQASVFHYKGRRLTTYRSMGDAVLGPRGGLAVEVMQFFINLGAVITNTILAGQMLQDVYTSLCTDPSTCRFTSLAAWTAISGAFSWFLVVAVRSMSKMKLVGLAAGVAFLVYSASAVGMSAADGVAARAPRDYSAAGGVEAKWLNALNGVGMLLFQYGVTVLPEIQAVLKDDPKTGNSTPTMIRAAVAAHLVFVPVFLLVGCVGYWAYGNSVNEFLLFATTRPAALVAFCNILGVLQLQVANQIYALPMFARLESMIVAKHPRSPWFRSGHLARRREGKARLAADPAAGKEDASSAAAAEAIVIEDVPEGQEEGEDGEGERPQPSWLLQLVHRTAWVAFWSTFAVALPFFAQIMGFFGAVGFGPITYALPTYLYMMAFKEGMPRHKWLFNAAFVVFWLVASAAAAVGAVYGIVVAASAHDFFI</sequence>
<keyword evidence="6 7" id="KW-0472">Membrane</keyword>
<feature type="transmembrane region" description="Helical" evidence="7">
    <location>
        <begin position="366"/>
        <end position="385"/>
    </location>
</feature>
<dbReference type="RefSeq" id="XP_013896084.1">
    <property type="nucleotide sequence ID" value="XM_014040630.1"/>
</dbReference>
<dbReference type="GeneID" id="25728105"/>
<dbReference type="AlphaFoldDB" id="A0A0D2M092"/>